<dbReference type="InterPro" id="IPR024047">
    <property type="entry name" value="MM3350-like_sf"/>
</dbReference>
<protein>
    <submittedName>
        <fullName evidence="3">Uncharacterized protein</fullName>
    </submittedName>
</protein>
<dbReference type="InterPro" id="IPR012912">
    <property type="entry name" value="Plasmid_pRiA4b_Orf3-like"/>
</dbReference>
<comment type="caution">
    <text evidence="3">The sequence shown here is derived from an EMBL/GenBank/DDBJ whole genome shotgun (WGS) entry which is preliminary data.</text>
</comment>
<dbReference type="InterPro" id="IPR053864">
    <property type="entry name" value="DUF6933"/>
</dbReference>
<feature type="domain" description="Plasmid pRiA4b Orf3-like" evidence="1">
    <location>
        <begin position="189"/>
        <end position="370"/>
    </location>
</feature>
<dbReference type="Proteomes" id="UP000245998">
    <property type="component" value="Unassembled WGS sequence"/>
</dbReference>
<accession>A0A2U1JRR7</accession>
<keyword evidence="4" id="KW-1185">Reference proteome</keyword>
<dbReference type="Gene3D" id="3.10.290.30">
    <property type="entry name" value="MM3350-like"/>
    <property type="match status" value="1"/>
</dbReference>
<sequence>MLIQCTKALLNQIGIKHSELASSGDYEQFPSSFMSWHANFVSLDKGKAIILMNNETRYPIVIYKPKKKDLFKIKELICEAISVALRMEGVRKEVIETYMAKAGEISFSQTSGRSMVAKMNNAVREIGFMQEFLDEETTIQRYISIAAGRLIQGSGTNEYFYPYEKMLQCLGIVALNKSEAVDEVLDVELYQLKIQINLEGHDIWRRVLVPSTYSFRHLHHIIQTVFDWQNYHLHEFVVGRGENERLLQIVMDDDPETMEFVNFDNVEIRKEQFVALEDIFPKYNVVSYEYDFGDSWEHTITLEKVVKSKSFQATYIDGNGERPPEDVGGAPGFEEYLSLIENKKHPMHHEMKAWAENQKERKFSPEKIDQRLKRTISGYSYSPFSC</sequence>
<dbReference type="Pfam" id="PF22016">
    <property type="entry name" value="DUF6933"/>
    <property type="match status" value="1"/>
</dbReference>
<dbReference type="PANTHER" id="PTHR41878">
    <property type="entry name" value="LEXA REPRESSOR-RELATED"/>
    <property type="match status" value="1"/>
</dbReference>
<dbReference type="RefSeq" id="WP_116555904.1">
    <property type="nucleotide sequence ID" value="NZ_QCZG01000045.1"/>
</dbReference>
<dbReference type="PANTHER" id="PTHR41878:SF1">
    <property type="entry name" value="TNPR PROTEIN"/>
    <property type="match status" value="1"/>
</dbReference>
<dbReference type="SUPFAM" id="SSF159941">
    <property type="entry name" value="MM3350-like"/>
    <property type="match status" value="1"/>
</dbReference>
<dbReference type="Pfam" id="PF07929">
    <property type="entry name" value="PRiA4_ORF3"/>
    <property type="match status" value="1"/>
</dbReference>
<gene>
    <name evidence="3" type="ORF">DCC39_15985</name>
</gene>
<evidence type="ECO:0000313" key="3">
    <source>
        <dbReference type="EMBL" id="PWA07900.1"/>
    </source>
</evidence>
<dbReference type="OrthoDB" id="9801392at2"/>
<evidence type="ECO:0000259" key="2">
    <source>
        <dbReference type="Pfam" id="PF22016"/>
    </source>
</evidence>
<feature type="domain" description="DUF6933" evidence="2">
    <location>
        <begin position="2"/>
        <end position="164"/>
    </location>
</feature>
<reference evidence="3 4" key="1">
    <citation type="submission" date="2018-04" db="EMBL/GenBank/DDBJ databases">
        <title>Camelliibacillus theae gen. nov., sp. nov., isolated from Pu'er tea.</title>
        <authorList>
            <person name="Niu L."/>
        </authorList>
    </citation>
    <scope>NUCLEOTIDE SEQUENCE [LARGE SCALE GENOMIC DNA]</scope>
    <source>
        <strain evidence="3 4">T8</strain>
    </source>
</reference>
<name>A0A2U1JRR7_9BACI</name>
<evidence type="ECO:0000313" key="4">
    <source>
        <dbReference type="Proteomes" id="UP000245998"/>
    </source>
</evidence>
<proteinExistence type="predicted"/>
<dbReference type="EMBL" id="QCZG01000045">
    <property type="protein sequence ID" value="PWA07900.1"/>
    <property type="molecule type" value="Genomic_DNA"/>
</dbReference>
<evidence type="ECO:0000259" key="1">
    <source>
        <dbReference type="Pfam" id="PF07929"/>
    </source>
</evidence>
<organism evidence="3 4">
    <name type="scientific">Pueribacillus theae</name>
    <dbReference type="NCBI Taxonomy" id="2171751"/>
    <lineage>
        <taxon>Bacteria</taxon>
        <taxon>Bacillati</taxon>
        <taxon>Bacillota</taxon>
        <taxon>Bacilli</taxon>
        <taxon>Bacillales</taxon>
        <taxon>Bacillaceae</taxon>
        <taxon>Pueribacillus</taxon>
    </lineage>
</organism>
<dbReference type="AlphaFoldDB" id="A0A2U1JRR7"/>